<organism evidence="1 2">
    <name type="scientific">Naganishia adeliensis</name>
    <dbReference type="NCBI Taxonomy" id="92952"/>
    <lineage>
        <taxon>Eukaryota</taxon>
        <taxon>Fungi</taxon>
        <taxon>Dikarya</taxon>
        <taxon>Basidiomycota</taxon>
        <taxon>Agaricomycotina</taxon>
        <taxon>Tremellomycetes</taxon>
        <taxon>Filobasidiales</taxon>
        <taxon>Filobasidiaceae</taxon>
        <taxon>Naganishia</taxon>
    </lineage>
</organism>
<sequence>MSTSVPMALPDTQEVWVCHDDETSLVMEVLDVVTEGQAASDLWEAANALASDNAALASSIESPPPTIHLSPQTLPALGAEHSLTSLPTPQPTTLIGRQSVQKFNSNPPPPPDDVVIFLALWRVLLPSGTTDGGPSRKADVLFTVNVNRGKDAAEVEKVKGWFESTVQGMRIKNYGLFVEA</sequence>
<reference evidence="1" key="1">
    <citation type="submission" date="2023-04" db="EMBL/GenBank/DDBJ databases">
        <title>Draft Genome sequencing of Naganishia species isolated from polar environments using Oxford Nanopore Technology.</title>
        <authorList>
            <person name="Leo P."/>
            <person name="Venkateswaran K."/>
        </authorList>
    </citation>
    <scope>NUCLEOTIDE SEQUENCE</scope>
    <source>
        <strain evidence="1">MNA-CCFEE 5262</strain>
    </source>
</reference>
<evidence type="ECO:0000313" key="1">
    <source>
        <dbReference type="EMBL" id="KAJ9116657.1"/>
    </source>
</evidence>
<proteinExistence type="predicted"/>
<comment type="caution">
    <text evidence="1">The sequence shown here is derived from an EMBL/GenBank/DDBJ whole genome shotgun (WGS) entry which is preliminary data.</text>
</comment>
<gene>
    <name evidence="1" type="ORF">QFC20_000590</name>
</gene>
<keyword evidence="2" id="KW-1185">Reference proteome</keyword>
<dbReference type="Proteomes" id="UP001230649">
    <property type="component" value="Unassembled WGS sequence"/>
</dbReference>
<protein>
    <submittedName>
        <fullName evidence="1">Uncharacterized protein</fullName>
    </submittedName>
</protein>
<dbReference type="EMBL" id="JASBWS010000003">
    <property type="protein sequence ID" value="KAJ9116657.1"/>
    <property type="molecule type" value="Genomic_DNA"/>
</dbReference>
<name>A0ACC2X1L5_9TREE</name>
<evidence type="ECO:0000313" key="2">
    <source>
        <dbReference type="Proteomes" id="UP001230649"/>
    </source>
</evidence>
<accession>A0ACC2X1L5</accession>